<comment type="function">
    <text evidence="2">May play the central regulatory role in sporulation. It may be an element of the effector pathway responsible for the activation of sporulation genes in response to nutritional stress. Spo0A may act in concert with spo0H (a sigma factor) to control the expression of some genes that are critical to the sporulation process.</text>
</comment>
<accession>A0A0E3K342</accession>
<dbReference type="PROSITE" id="PS50110">
    <property type="entry name" value="RESPONSE_REGULATORY"/>
    <property type="match status" value="1"/>
</dbReference>
<feature type="domain" description="Response regulatory" evidence="4">
    <location>
        <begin position="3"/>
        <end position="119"/>
    </location>
</feature>
<dbReference type="InterPro" id="IPR007492">
    <property type="entry name" value="LytTR_DNA-bd_dom"/>
</dbReference>
<dbReference type="Pfam" id="PF04397">
    <property type="entry name" value="LytTR"/>
    <property type="match status" value="1"/>
</dbReference>
<evidence type="ECO:0000259" key="4">
    <source>
        <dbReference type="PROSITE" id="PS50110"/>
    </source>
</evidence>
<dbReference type="SUPFAM" id="SSF52172">
    <property type="entry name" value="CheY-like"/>
    <property type="match status" value="1"/>
</dbReference>
<dbReference type="HOGENOM" id="CLU_000445_14_2_9"/>
<evidence type="ECO:0000256" key="1">
    <source>
        <dbReference type="ARBA" id="ARBA00018672"/>
    </source>
</evidence>
<dbReference type="EMBL" id="CP009933">
    <property type="protein sequence ID" value="AKA71339.1"/>
    <property type="molecule type" value="Genomic_DNA"/>
</dbReference>
<organism evidence="6 7">
    <name type="scientific">Clostridium scatologenes</name>
    <dbReference type="NCBI Taxonomy" id="1548"/>
    <lineage>
        <taxon>Bacteria</taxon>
        <taxon>Bacillati</taxon>
        <taxon>Bacillota</taxon>
        <taxon>Clostridia</taxon>
        <taxon>Eubacteriales</taxon>
        <taxon>Clostridiaceae</taxon>
        <taxon>Clostridium</taxon>
    </lineage>
</organism>
<name>A0A0E3K342_CLOSL</name>
<dbReference type="STRING" id="1548.CSCA_4214"/>
<gene>
    <name evidence="6" type="ORF">CSCA_4214</name>
</gene>
<dbReference type="PANTHER" id="PTHR37299:SF1">
    <property type="entry name" value="STAGE 0 SPORULATION PROTEIN A HOMOLOG"/>
    <property type="match status" value="1"/>
</dbReference>
<dbReference type="Proteomes" id="UP000033115">
    <property type="component" value="Chromosome"/>
</dbReference>
<dbReference type="PANTHER" id="PTHR37299">
    <property type="entry name" value="TRANSCRIPTIONAL REGULATOR-RELATED"/>
    <property type="match status" value="1"/>
</dbReference>
<feature type="domain" description="HTH LytTR-type" evidence="5">
    <location>
        <begin position="129"/>
        <end position="228"/>
    </location>
</feature>
<feature type="modified residue" description="4-aspartylphosphate" evidence="3">
    <location>
        <position position="56"/>
    </location>
</feature>
<dbReference type="PROSITE" id="PS50930">
    <property type="entry name" value="HTH_LYTTR"/>
    <property type="match status" value="1"/>
</dbReference>
<dbReference type="Pfam" id="PF00072">
    <property type="entry name" value="Response_reg"/>
    <property type="match status" value="1"/>
</dbReference>
<dbReference type="RefSeq" id="WP_029161129.1">
    <property type="nucleotide sequence ID" value="NZ_CP009933.1"/>
</dbReference>
<keyword evidence="3" id="KW-0597">Phosphoprotein</keyword>
<evidence type="ECO:0000259" key="5">
    <source>
        <dbReference type="PROSITE" id="PS50930"/>
    </source>
</evidence>
<dbReference type="KEGG" id="csq:CSCA_4214"/>
<evidence type="ECO:0000313" key="6">
    <source>
        <dbReference type="EMBL" id="AKA71339.1"/>
    </source>
</evidence>
<dbReference type="Gene3D" id="2.40.50.1020">
    <property type="entry name" value="LytTr DNA-binding domain"/>
    <property type="match status" value="1"/>
</dbReference>
<dbReference type="GO" id="GO:0000156">
    <property type="term" value="F:phosphorelay response regulator activity"/>
    <property type="evidence" value="ECO:0007669"/>
    <property type="project" value="InterPro"/>
</dbReference>
<dbReference type="InterPro" id="IPR046947">
    <property type="entry name" value="LytR-like"/>
</dbReference>
<dbReference type="SMART" id="SM00850">
    <property type="entry name" value="LytTR"/>
    <property type="match status" value="1"/>
</dbReference>
<sequence>MLKIAICEDEINQRQGIVSIIKKYLNLAQKQHKIVEFSNGEELMISVLDFDIYFLDILMNKITGIDVAKKIRCINEKAIIIFISGIKDYVFEAFDVRAFNYILKPINEEKFKKVLYSALESIVKRDKFIIAKTISQKTKICLKDIMYVESEKRKLKIHTTYDIIEYYYKLYDIEKELSGGNFFRCHKSYIVNFKYVYSYDNTFITLKNLEKIYISKYKLNDFSKAFMYYLKNEEQ</sequence>
<proteinExistence type="predicted"/>
<dbReference type="InterPro" id="IPR001789">
    <property type="entry name" value="Sig_transdc_resp-reg_receiver"/>
</dbReference>
<evidence type="ECO:0000256" key="3">
    <source>
        <dbReference type="PROSITE-ProRule" id="PRU00169"/>
    </source>
</evidence>
<dbReference type="AlphaFoldDB" id="A0A0E3K342"/>
<dbReference type="InterPro" id="IPR011006">
    <property type="entry name" value="CheY-like_superfamily"/>
</dbReference>
<dbReference type="SMART" id="SM00448">
    <property type="entry name" value="REC"/>
    <property type="match status" value="1"/>
</dbReference>
<dbReference type="Gene3D" id="3.40.50.2300">
    <property type="match status" value="1"/>
</dbReference>
<dbReference type="GO" id="GO:0003677">
    <property type="term" value="F:DNA binding"/>
    <property type="evidence" value="ECO:0007669"/>
    <property type="project" value="InterPro"/>
</dbReference>
<evidence type="ECO:0000313" key="7">
    <source>
        <dbReference type="Proteomes" id="UP000033115"/>
    </source>
</evidence>
<reference evidence="6 7" key="1">
    <citation type="journal article" date="2015" name="J. Biotechnol.">
        <title>Complete genome sequence of a malodorant-producing acetogen, Clostridium scatologenes ATCC 25775(T).</title>
        <authorList>
            <person name="Zhu Z."/>
            <person name="Guo T."/>
            <person name="Zheng H."/>
            <person name="Song T."/>
            <person name="Ouyang P."/>
            <person name="Xie J."/>
        </authorList>
    </citation>
    <scope>NUCLEOTIDE SEQUENCE [LARGE SCALE GENOMIC DNA]</scope>
    <source>
        <strain evidence="6 7">ATCC 25775</strain>
    </source>
</reference>
<keyword evidence="7" id="KW-1185">Reference proteome</keyword>
<protein>
    <recommendedName>
        <fullName evidence="1">Stage 0 sporulation protein A homolog</fullName>
    </recommendedName>
</protein>
<evidence type="ECO:0000256" key="2">
    <source>
        <dbReference type="ARBA" id="ARBA00024867"/>
    </source>
</evidence>